<feature type="transmembrane region" description="Helical" evidence="2">
    <location>
        <begin position="248"/>
        <end position="266"/>
    </location>
</feature>
<evidence type="ECO:0000256" key="1">
    <source>
        <dbReference type="ARBA" id="ARBA00022801"/>
    </source>
</evidence>
<dbReference type="GO" id="GO:0009507">
    <property type="term" value="C:chloroplast"/>
    <property type="evidence" value="ECO:0000318"/>
    <property type="project" value="GO_Central"/>
</dbReference>
<dbReference type="Pfam" id="PF01569">
    <property type="entry name" value="PAP2"/>
    <property type="match status" value="1"/>
</dbReference>
<proteinExistence type="predicted"/>
<dbReference type="STRING" id="4113.M0ZVY8"/>
<evidence type="ECO:0000313" key="5">
    <source>
        <dbReference type="Proteomes" id="UP000011115"/>
    </source>
</evidence>
<evidence type="ECO:0000259" key="3">
    <source>
        <dbReference type="Pfam" id="PF01569"/>
    </source>
</evidence>
<feature type="transmembrane region" description="Helical" evidence="2">
    <location>
        <begin position="218"/>
        <end position="236"/>
    </location>
</feature>
<keyword evidence="2" id="KW-0472">Membrane</keyword>
<dbReference type="InterPro" id="IPR000326">
    <property type="entry name" value="PAP2/HPO"/>
</dbReference>
<evidence type="ECO:0000256" key="2">
    <source>
        <dbReference type="SAM" id="Phobius"/>
    </source>
</evidence>
<evidence type="ECO:0000313" key="4">
    <source>
        <dbReference type="EnsemblPlants" id="PGSC0003DMT400009294"/>
    </source>
</evidence>
<dbReference type="ExpressionAtlas" id="M0ZVY8">
    <property type="expression patterns" value="baseline"/>
</dbReference>
<feature type="transmembrane region" description="Helical" evidence="2">
    <location>
        <begin position="129"/>
        <end position="148"/>
    </location>
</feature>
<dbReference type="GO" id="GO:0006651">
    <property type="term" value="P:diacylglycerol biosynthetic process"/>
    <property type="evidence" value="ECO:0000318"/>
    <property type="project" value="GO_Central"/>
</dbReference>
<feature type="domain" description="Phosphatidic acid phosphatase type 2/haloperoxidase" evidence="3">
    <location>
        <begin position="187"/>
        <end position="266"/>
    </location>
</feature>
<dbReference type="EnsemblPlants" id="PGSC0003DMT400009294">
    <property type="protein sequence ID" value="PGSC0003DMT400009294"/>
    <property type="gene ID" value="PGSC0003DMG402003606"/>
</dbReference>
<dbReference type="Gene3D" id="1.20.144.10">
    <property type="entry name" value="Phosphatidic acid phosphatase type 2/haloperoxidase"/>
    <property type="match status" value="1"/>
</dbReference>
<keyword evidence="2" id="KW-1133">Transmembrane helix</keyword>
<dbReference type="Proteomes" id="UP000011115">
    <property type="component" value="Unassembled WGS sequence"/>
</dbReference>
<reference evidence="5" key="1">
    <citation type="journal article" date="2011" name="Nature">
        <title>Genome sequence and analysis of the tuber crop potato.</title>
        <authorList>
            <consortium name="The Potato Genome Sequencing Consortium"/>
        </authorList>
    </citation>
    <scope>NUCLEOTIDE SEQUENCE [LARGE SCALE GENOMIC DNA]</scope>
    <source>
        <strain evidence="5">cv. DM1-3 516 R44</strain>
    </source>
</reference>
<dbReference type="PANTHER" id="PTHR11247:SF64">
    <property type="entry name" value="LIPID PHOSPHATE PHOSPHATASE EPSILON 2, CHLOROPLASTIC-LIKE"/>
    <property type="match status" value="1"/>
</dbReference>
<sequence>MEMKNKIPLDTPSSSNYISKISRVLNQKKHTSAGTKMTVATTLVNRPILVSQLQFRGLNRFSTFKLDICGKFKFKKSISHCTLIPPKMVDSVENRAAAAGDEGVSCGFLEQEALIDGSMNFSSDGVKPILNSLSKWLMAAVFGIILLWRHDMEVLWATLGGVVNACLSTALKGILNHERPVSTLRSDPGMPSSHAQSIFYTVAFCIILMIKFFGFNEITAVISALIFAMGSYFSWLRVSQRFHTLNQVAVGAILGFCFSIFWFWLWDAIVMKAFINHFWVRIVAVVGAASFCVGFLLYVIRNWVIEDLH</sequence>
<reference evidence="4" key="2">
    <citation type="submission" date="2015-06" db="UniProtKB">
        <authorList>
            <consortium name="EnsemblPlants"/>
        </authorList>
    </citation>
    <scope>IDENTIFICATION</scope>
    <source>
        <strain evidence="4">DM1-3 516 R44</strain>
    </source>
</reference>
<dbReference type="InterPro" id="IPR036938">
    <property type="entry name" value="PAP2/HPO_sf"/>
</dbReference>
<feature type="transmembrane region" description="Helical" evidence="2">
    <location>
        <begin position="278"/>
        <end position="300"/>
    </location>
</feature>
<dbReference type="HOGENOM" id="CLU_087422_1_0_1"/>
<dbReference type="AlphaFoldDB" id="M0ZVY8"/>
<dbReference type="GO" id="GO:0008195">
    <property type="term" value="F:phosphatidate phosphatase activity"/>
    <property type="evidence" value="ECO:0000318"/>
    <property type="project" value="GO_Central"/>
</dbReference>
<organism evidence="4 5">
    <name type="scientific">Solanum tuberosum</name>
    <name type="common">Potato</name>
    <dbReference type="NCBI Taxonomy" id="4113"/>
    <lineage>
        <taxon>Eukaryota</taxon>
        <taxon>Viridiplantae</taxon>
        <taxon>Streptophyta</taxon>
        <taxon>Embryophyta</taxon>
        <taxon>Tracheophyta</taxon>
        <taxon>Spermatophyta</taxon>
        <taxon>Magnoliopsida</taxon>
        <taxon>eudicotyledons</taxon>
        <taxon>Gunneridae</taxon>
        <taxon>Pentapetalae</taxon>
        <taxon>asterids</taxon>
        <taxon>lamiids</taxon>
        <taxon>Solanales</taxon>
        <taxon>Solanaceae</taxon>
        <taxon>Solanoideae</taxon>
        <taxon>Solaneae</taxon>
        <taxon>Solanum</taxon>
    </lineage>
</organism>
<name>M0ZVY8_SOLTU</name>
<dbReference type="PANTHER" id="PTHR11247">
    <property type="entry name" value="PALMITOYL-PROTEIN THIOESTERASE/DOLICHYLDIPHOSPHATASE 1"/>
    <property type="match status" value="1"/>
</dbReference>
<dbReference type="SUPFAM" id="SSF48317">
    <property type="entry name" value="Acid phosphatase/Vanadium-dependent haloperoxidase"/>
    <property type="match status" value="1"/>
</dbReference>
<keyword evidence="1" id="KW-0378">Hydrolase</keyword>
<protein>
    <recommendedName>
        <fullName evidence="3">Phosphatidic acid phosphatase type 2/haloperoxidase domain-containing protein</fullName>
    </recommendedName>
</protein>
<feature type="transmembrane region" description="Helical" evidence="2">
    <location>
        <begin position="154"/>
        <end position="175"/>
    </location>
</feature>
<accession>M0ZVY8</accession>
<dbReference type="Gramene" id="PGSC0003DMT400009294">
    <property type="protein sequence ID" value="PGSC0003DMT400009294"/>
    <property type="gene ID" value="PGSC0003DMG402003606"/>
</dbReference>
<dbReference type="eggNOG" id="KOG3146">
    <property type="taxonomic scope" value="Eukaryota"/>
</dbReference>
<dbReference type="PaxDb" id="4113-PGSC0003DMT400009294"/>
<keyword evidence="2" id="KW-0812">Transmembrane</keyword>
<keyword evidence="5" id="KW-1185">Reference proteome</keyword>
<dbReference type="FunCoup" id="M0ZVY8">
    <property type="interactions" value="422"/>
</dbReference>
<gene>
    <name evidence="4" type="primary">LOC102589941</name>
</gene>
<dbReference type="InParanoid" id="M0ZVY8"/>